<sequence length="139" mass="15792">MSAIREVYDVEHAASLEYSPELDGLADPGEIVWAWVPFEENPSQGKDRPLLVVGRHGKRLLAMQLSSRDRSGQRGWHSLGPGTWDRDGRDSYLCLDRVFELDEDDLRREGAILDADRFARVAAALIGRYGWKVRRQGQL</sequence>
<dbReference type="InterPro" id="IPR011067">
    <property type="entry name" value="Plasmid_toxin/cell-grow_inhib"/>
</dbReference>
<dbReference type="Pfam" id="PF02452">
    <property type="entry name" value="PemK_toxin"/>
    <property type="match status" value="1"/>
</dbReference>
<evidence type="ECO:0000256" key="1">
    <source>
        <dbReference type="ARBA" id="ARBA00007521"/>
    </source>
</evidence>
<evidence type="ECO:0000313" key="4">
    <source>
        <dbReference type="Proteomes" id="UP001501842"/>
    </source>
</evidence>
<dbReference type="RefSeq" id="WP_344449050.1">
    <property type="nucleotide sequence ID" value="NZ_BAAATZ010000003.1"/>
</dbReference>
<dbReference type="SUPFAM" id="SSF50118">
    <property type="entry name" value="Cell growth inhibitor/plasmid maintenance toxic component"/>
    <property type="match status" value="1"/>
</dbReference>
<evidence type="ECO:0000256" key="2">
    <source>
        <dbReference type="ARBA" id="ARBA00022649"/>
    </source>
</evidence>
<proteinExistence type="inferred from homology"/>
<accession>A0ABP6GDG3</accession>
<dbReference type="InterPro" id="IPR003477">
    <property type="entry name" value="PemK-like"/>
</dbReference>
<keyword evidence="4" id="KW-1185">Reference proteome</keyword>
<evidence type="ECO:0000313" key="3">
    <source>
        <dbReference type="EMBL" id="GAA2721266.1"/>
    </source>
</evidence>
<dbReference type="Gene3D" id="2.30.30.110">
    <property type="match status" value="1"/>
</dbReference>
<comment type="caution">
    <text evidence="3">The sequence shown here is derived from an EMBL/GenBank/DDBJ whole genome shotgun (WGS) entry which is preliminary data.</text>
</comment>
<keyword evidence="2" id="KW-1277">Toxin-antitoxin system</keyword>
<comment type="similarity">
    <text evidence="1">Belongs to the PemK/MazF family.</text>
</comment>
<dbReference type="EMBL" id="BAAATZ010000003">
    <property type="protein sequence ID" value="GAA2721266.1"/>
    <property type="molecule type" value="Genomic_DNA"/>
</dbReference>
<gene>
    <name evidence="3" type="ORF">GCM10010439_11140</name>
</gene>
<organism evidence="3 4">
    <name type="scientific">Actinocorallia aurantiaca</name>
    <dbReference type="NCBI Taxonomy" id="46204"/>
    <lineage>
        <taxon>Bacteria</taxon>
        <taxon>Bacillati</taxon>
        <taxon>Actinomycetota</taxon>
        <taxon>Actinomycetes</taxon>
        <taxon>Streptosporangiales</taxon>
        <taxon>Thermomonosporaceae</taxon>
        <taxon>Actinocorallia</taxon>
    </lineage>
</organism>
<protein>
    <recommendedName>
        <fullName evidence="5">PemK-like, MazF-like toxin of type II toxin-antitoxin system</fullName>
    </recommendedName>
</protein>
<evidence type="ECO:0008006" key="5">
    <source>
        <dbReference type="Google" id="ProtNLM"/>
    </source>
</evidence>
<reference evidence="4" key="1">
    <citation type="journal article" date="2019" name="Int. J. Syst. Evol. Microbiol.">
        <title>The Global Catalogue of Microorganisms (GCM) 10K type strain sequencing project: providing services to taxonomists for standard genome sequencing and annotation.</title>
        <authorList>
            <consortium name="The Broad Institute Genomics Platform"/>
            <consortium name="The Broad Institute Genome Sequencing Center for Infectious Disease"/>
            <person name="Wu L."/>
            <person name="Ma J."/>
        </authorList>
    </citation>
    <scope>NUCLEOTIDE SEQUENCE [LARGE SCALE GENOMIC DNA]</scope>
    <source>
        <strain evidence="4">JCM 8201</strain>
    </source>
</reference>
<name>A0ABP6GDG3_9ACTN</name>
<dbReference type="Proteomes" id="UP001501842">
    <property type="component" value="Unassembled WGS sequence"/>
</dbReference>